<dbReference type="RefSeq" id="WP_091274074.1">
    <property type="nucleotide sequence ID" value="NZ_FAOZ01000005.1"/>
</dbReference>
<dbReference type="InterPro" id="IPR000326">
    <property type="entry name" value="PAP2/HPO"/>
</dbReference>
<feature type="transmembrane region" description="Helical" evidence="2">
    <location>
        <begin position="25"/>
        <end position="43"/>
    </location>
</feature>
<proteinExistence type="predicted"/>
<evidence type="ECO:0000256" key="2">
    <source>
        <dbReference type="SAM" id="Phobius"/>
    </source>
</evidence>
<feature type="transmembrane region" description="Helical" evidence="2">
    <location>
        <begin position="101"/>
        <end position="123"/>
    </location>
</feature>
<feature type="transmembrane region" description="Helical" evidence="2">
    <location>
        <begin position="177"/>
        <end position="199"/>
    </location>
</feature>
<keyword evidence="2" id="KW-0472">Membrane</keyword>
<dbReference type="SMART" id="SM00014">
    <property type="entry name" value="acidPPc"/>
    <property type="match status" value="1"/>
</dbReference>
<dbReference type="InterPro" id="IPR036938">
    <property type="entry name" value="PAP2/HPO_sf"/>
</dbReference>
<dbReference type="CDD" id="cd03392">
    <property type="entry name" value="PAP2_like_2"/>
    <property type="match status" value="1"/>
</dbReference>
<keyword evidence="2" id="KW-1133">Transmembrane helix</keyword>
<reference evidence="5" key="1">
    <citation type="submission" date="2015-11" db="EMBL/GenBank/DDBJ databases">
        <authorList>
            <person name="Varghese N."/>
        </authorList>
    </citation>
    <scope>NUCLEOTIDE SEQUENCE [LARGE SCALE GENOMIC DNA]</scope>
    <source>
        <strain evidence="5">DSM 45899</strain>
    </source>
</reference>
<evidence type="ECO:0000259" key="3">
    <source>
        <dbReference type="SMART" id="SM00014"/>
    </source>
</evidence>
<feature type="transmembrane region" description="Helical" evidence="2">
    <location>
        <begin position="205"/>
        <end position="228"/>
    </location>
</feature>
<feature type="domain" description="Phosphatidic acid phosphatase type 2/haloperoxidase" evidence="3">
    <location>
        <begin position="103"/>
        <end position="218"/>
    </location>
</feature>
<evidence type="ECO:0000256" key="1">
    <source>
        <dbReference type="SAM" id="MobiDB-lite"/>
    </source>
</evidence>
<dbReference type="EMBL" id="FAOZ01000005">
    <property type="protein sequence ID" value="CUU55490.1"/>
    <property type="molecule type" value="Genomic_DNA"/>
</dbReference>
<keyword evidence="2" id="KW-0812">Transmembrane</keyword>
<gene>
    <name evidence="4" type="ORF">Ga0074812_105140</name>
</gene>
<dbReference type="Proteomes" id="UP000198802">
    <property type="component" value="Unassembled WGS sequence"/>
</dbReference>
<sequence length="283" mass="29771">MSSASELPAGAPGPERTRTETARRLVAGVSGLLLAGLLCAVVSRNGKPFALDARWHRWALDHRSATLSDIAVAVTDTGVGACAYGLAAVAGAVAVGRRGRWWLGAVVAPAALLMAQLLRTSLATVVGRARPPLADWMTHPSGFAFPSGHTTTSALVAVGLAAVLYRRARRRTTRVSAVVLPGLWAFAVGISRIFLGVHWPTDVLAGWLLVAVLACVFLPPLAALLTWVGRDRPDPPVEPDPPDEPDPPVEPELSLPRAPRRSAGARAGERAGEMPPGSRETDR</sequence>
<evidence type="ECO:0000313" key="5">
    <source>
        <dbReference type="Proteomes" id="UP000198802"/>
    </source>
</evidence>
<dbReference type="PANTHER" id="PTHR14969:SF13">
    <property type="entry name" value="AT30094P"/>
    <property type="match status" value="1"/>
</dbReference>
<feature type="compositionally biased region" description="Acidic residues" evidence="1">
    <location>
        <begin position="240"/>
        <end position="249"/>
    </location>
</feature>
<keyword evidence="5" id="KW-1185">Reference proteome</keyword>
<feature type="transmembrane region" description="Helical" evidence="2">
    <location>
        <begin position="70"/>
        <end position="94"/>
    </location>
</feature>
<evidence type="ECO:0000313" key="4">
    <source>
        <dbReference type="EMBL" id="CUU55490.1"/>
    </source>
</evidence>
<protein>
    <submittedName>
        <fullName evidence="4">Undecaprenyl-diphosphatase</fullName>
    </submittedName>
</protein>
<dbReference type="Pfam" id="PF01569">
    <property type="entry name" value="PAP2"/>
    <property type="match status" value="1"/>
</dbReference>
<accession>A0A0S4QK70</accession>
<feature type="transmembrane region" description="Helical" evidence="2">
    <location>
        <begin position="143"/>
        <end position="165"/>
    </location>
</feature>
<feature type="region of interest" description="Disordered" evidence="1">
    <location>
        <begin position="1"/>
        <end position="20"/>
    </location>
</feature>
<feature type="region of interest" description="Disordered" evidence="1">
    <location>
        <begin position="231"/>
        <end position="283"/>
    </location>
</feature>
<organism evidence="4 5">
    <name type="scientific">Parafrankia irregularis</name>
    <dbReference type="NCBI Taxonomy" id="795642"/>
    <lineage>
        <taxon>Bacteria</taxon>
        <taxon>Bacillati</taxon>
        <taxon>Actinomycetota</taxon>
        <taxon>Actinomycetes</taxon>
        <taxon>Frankiales</taxon>
        <taxon>Frankiaceae</taxon>
        <taxon>Parafrankia</taxon>
    </lineage>
</organism>
<dbReference type="SUPFAM" id="SSF48317">
    <property type="entry name" value="Acid phosphatase/Vanadium-dependent haloperoxidase"/>
    <property type="match status" value="1"/>
</dbReference>
<dbReference type="Gene3D" id="1.20.144.10">
    <property type="entry name" value="Phosphatidic acid phosphatase type 2/haloperoxidase"/>
    <property type="match status" value="1"/>
</dbReference>
<dbReference type="PANTHER" id="PTHR14969">
    <property type="entry name" value="SPHINGOSINE-1-PHOSPHATE PHOSPHOHYDROLASE"/>
    <property type="match status" value="1"/>
</dbReference>
<name>A0A0S4QK70_9ACTN</name>
<dbReference type="AlphaFoldDB" id="A0A0S4QK70"/>